<dbReference type="GO" id="GO:0055085">
    <property type="term" value="P:transmembrane transport"/>
    <property type="evidence" value="ECO:0007669"/>
    <property type="project" value="InterPro"/>
</dbReference>
<keyword evidence="6 8" id="KW-1133">Transmembrane helix</keyword>
<reference evidence="9" key="2">
    <citation type="journal article" date="2021" name="PeerJ">
        <title>Extensive microbial diversity within the chicken gut microbiome revealed by metagenomics and culture.</title>
        <authorList>
            <person name="Gilroy R."/>
            <person name="Ravi A."/>
            <person name="Getino M."/>
            <person name="Pursley I."/>
            <person name="Horton D.L."/>
            <person name="Alikhan N.F."/>
            <person name="Baker D."/>
            <person name="Gharbi K."/>
            <person name="Hall N."/>
            <person name="Watson M."/>
            <person name="Adriaenssens E.M."/>
            <person name="Foster-Nyarko E."/>
            <person name="Jarju S."/>
            <person name="Secka A."/>
            <person name="Antonio M."/>
            <person name="Oren A."/>
            <person name="Chaudhuri R.R."/>
            <person name="La Ragione R."/>
            <person name="Hildebrand F."/>
            <person name="Pallen M.J."/>
        </authorList>
    </citation>
    <scope>NUCLEOTIDE SEQUENCE</scope>
    <source>
        <strain evidence="9">B3-4054</strain>
    </source>
</reference>
<sequence>MIVSSIFSVGQQVLILFILISVGFVCAKTKLLQSGAIPGINNLLLYTVTPCVIIESFHREYQPDMLLSLGYAALAAAAAHLINIAAASLLVRDKDKSREAVLRFGTVFSNCGYMALPLQDALLGPEGVFYGATFIAVFNIFNWTYGIFLMGGKEAGFSARKLVLNPGILSVSAGLFFFLTPFSLPQILFTPVRSLAALNTPLPMVIIGYYLSCLPSLRVVFDGKLWLTVFLRLIALPVAQTFLFYFLGLRDALLVSAVVSACAPPAANALVFASKFNRDTELAVTLVAVATAVSILTMPVVVAVSMTLP</sequence>
<feature type="transmembrane region" description="Helical" evidence="8">
    <location>
        <begin position="284"/>
        <end position="308"/>
    </location>
</feature>
<dbReference type="Proteomes" id="UP000823616">
    <property type="component" value="Unassembled WGS sequence"/>
</dbReference>
<feature type="transmembrane region" description="Helical" evidence="8">
    <location>
        <begin position="162"/>
        <end position="182"/>
    </location>
</feature>
<feature type="transmembrane region" description="Helical" evidence="8">
    <location>
        <begin position="69"/>
        <end position="91"/>
    </location>
</feature>
<feature type="transmembrane region" description="Helical" evidence="8">
    <location>
        <begin position="39"/>
        <end position="57"/>
    </location>
</feature>
<feature type="transmembrane region" description="Helical" evidence="8">
    <location>
        <begin position="128"/>
        <end position="150"/>
    </location>
</feature>
<keyword evidence="7 8" id="KW-0472">Membrane</keyword>
<gene>
    <name evidence="9" type="ORF">IAA96_01920</name>
</gene>
<feature type="transmembrane region" description="Helical" evidence="8">
    <location>
        <begin position="100"/>
        <end position="116"/>
    </location>
</feature>
<evidence type="ECO:0000313" key="9">
    <source>
        <dbReference type="EMBL" id="MBO8449845.1"/>
    </source>
</evidence>
<evidence type="ECO:0000256" key="5">
    <source>
        <dbReference type="ARBA" id="ARBA00022692"/>
    </source>
</evidence>
<evidence type="ECO:0000256" key="6">
    <source>
        <dbReference type="ARBA" id="ARBA00022989"/>
    </source>
</evidence>
<evidence type="ECO:0000256" key="8">
    <source>
        <dbReference type="SAM" id="Phobius"/>
    </source>
</evidence>
<keyword evidence="4" id="KW-1003">Cell membrane</keyword>
<dbReference type="PANTHER" id="PTHR36838:SF1">
    <property type="entry name" value="SLR1864 PROTEIN"/>
    <property type="match status" value="1"/>
</dbReference>
<evidence type="ECO:0000256" key="1">
    <source>
        <dbReference type="ARBA" id="ARBA00004651"/>
    </source>
</evidence>
<evidence type="ECO:0000256" key="2">
    <source>
        <dbReference type="ARBA" id="ARBA00010145"/>
    </source>
</evidence>
<comment type="similarity">
    <text evidence="2">Belongs to the auxin efflux carrier (TC 2.A.69) family.</text>
</comment>
<protein>
    <submittedName>
        <fullName evidence="9">AEC family transporter</fullName>
    </submittedName>
</protein>
<evidence type="ECO:0000256" key="3">
    <source>
        <dbReference type="ARBA" id="ARBA00022448"/>
    </source>
</evidence>
<proteinExistence type="inferred from homology"/>
<evidence type="ECO:0000313" key="10">
    <source>
        <dbReference type="Proteomes" id="UP000823616"/>
    </source>
</evidence>
<organism evidence="9 10">
    <name type="scientific">Candidatus Avitreponema avistercoris</name>
    <dbReference type="NCBI Taxonomy" id="2840705"/>
    <lineage>
        <taxon>Bacteria</taxon>
        <taxon>Pseudomonadati</taxon>
        <taxon>Spirochaetota</taxon>
        <taxon>Spirochaetia</taxon>
        <taxon>Spirochaetales</taxon>
        <taxon>Candidatus Avitreponema</taxon>
    </lineage>
</organism>
<accession>A0A9D9EMT9</accession>
<dbReference type="InterPro" id="IPR004776">
    <property type="entry name" value="Mem_transp_PIN-like"/>
</dbReference>
<feature type="transmembrane region" description="Helical" evidence="8">
    <location>
        <begin position="194"/>
        <end position="213"/>
    </location>
</feature>
<dbReference type="EMBL" id="JADIMS010000034">
    <property type="protein sequence ID" value="MBO8449845.1"/>
    <property type="molecule type" value="Genomic_DNA"/>
</dbReference>
<dbReference type="Pfam" id="PF03547">
    <property type="entry name" value="Mem_trans"/>
    <property type="match status" value="1"/>
</dbReference>
<dbReference type="PANTHER" id="PTHR36838">
    <property type="entry name" value="AUXIN EFFLUX CARRIER FAMILY PROTEIN"/>
    <property type="match status" value="1"/>
</dbReference>
<evidence type="ECO:0000256" key="7">
    <source>
        <dbReference type="ARBA" id="ARBA00023136"/>
    </source>
</evidence>
<feature type="transmembrane region" description="Helical" evidence="8">
    <location>
        <begin position="225"/>
        <end position="247"/>
    </location>
</feature>
<comment type="caution">
    <text evidence="9">The sequence shown here is derived from an EMBL/GenBank/DDBJ whole genome shotgun (WGS) entry which is preliminary data.</text>
</comment>
<dbReference type="GO" id="GO:0005886">
    <property type="term" value="C:plasma membrane"/>
    <property type="evidence" value="ECO:0007669"/>
    <property type="project" value="UniProtKB-SubCell"/>
</dbReference>
<dbReference type="InterPro" id="IPR038770">
    <property type="entry name" value="Na+/solute_symporter_sf"/>
</dbReference>
<name>A0A9D9EMT9_9SPIR</name>
<keyword evidence="5 8" id="KW-0812">Transmembrane</keyword>
<feature type="transmembrane region" description="Helical" evidence="8">
    <location>
        <begin position="253"/>
        <end position="272"/>
    </location>
</feature>
<dbReference type="Gene3D" id="1.20.1530.20">
    <property type="match status" value="1"/>
</dbReference>
<keyword evidence="3" id="KW-0813">Transport</keyword>
<feature type="transmembrane region" description="Helical" evidence="8">
    <location>
        <begin position="6"/>
        <end position="27"/>
    </location>
</feature>
<comment type="subcellular location">
    <subcellularLocation>
        <location evidence="1">Cell membrane</location>
        <topology evidence="1">Multi-pass membrane protein</topology>
    </subcellularLocation>
</comment>
<reference evidence="9" key="1">
    <citation type="submission" date="2020-10" db="EMBL/GenBank/DDBJ databases">
        <authorList>
            <person name="Gilroy R."/>
        </authorList>
    </citation>
    <scope>NUCLEOTIDE SEQUENCE</scope>
    <source>
        <strain evidence="9">B3-4054</strain>
    </source>
</reference>
<evidence type="ECO:0000256" key="4">
    <source>
        <dbReference type="ARBA" id="ARBA00022475"/>
    </source>
</evidence>
<dbReference type="AlphaFoldDB" id="A0A9D9EMT9"/>